<keyword evidence="1" id="KW-0346">Stress response</keyword>
<organism evidence="6 7">
    <name type="scientific">Hibiscus syriacus</name>
    <name type="common">Rose of Sharon</name>
    <dbReference type="NCBI Taxonomy" id="106335"/>
    <lineage>
        <taxon>Eukaryota</taxon>
        <taxon>Viridiplantae</taxon>
        <taxon>Streptophyta</taxon>
        <taxon>Embryophyta</taxon>
        <taxon>Tracheophyta</taxon>
        <taxon>Spermatophyta</taxon>
        <taxon>Magnoliopsida</taxon>
        <taxon>eudicotyledons</taxon>
        <taxon>Gunneridae</taxon>
        <taxon>Pentapetalae</taxon>
        <taxon>rosids</taxon>
        <taxon>malvids</taxon>
        <taxon>Malvales</taxon>
        <taxon>Malvaceae</taxon>
        <taxon>Malvoideae</taxon>
        <taxon>Hibiscus</taxon>
    </lineage>
</organism>
<reference evidence="6" key="1">
    <citation type="submission" date="2019-09" db="EMBL/GenBank/DDBJ databases">
        <title>Draft genome information of white flower Hibiscus syriacus.</title>
        <authorList>
            <person name="Kim Y.-M."/>
        </authorList>
    </citation>
    <scope>NUCLEOTIDE SEQUENCE [LARGE SCALE GENOMIC DNA]</scope>
    <source>
        <strain evidence="6">YM2019G1</strain>
    </source>
</reference>
<proteinExistence type="inferred from homology"/>
<evidence type="ECO:0000256" key="4">
    <source>
        <dbReference type="SAM" id="MobiDB-lite"/>
    </source>
</evidence>
<evidence type="ECO:0000256" key="1">
    <source>
        <dbReference type="ARBA" id="ARBA00023016"/>
    </source>
</evidence>
<feature type="domain" description="SHSP" evidence="5">
    <location>
        <begin position="1"/>
        <end position="121"/>
    </location>
</feature>
<comment type="similarity">
    <text evidence="2 3">Belongs to the small heat shock protein (HSP20) family.</text>
</comment>
<dbReference type="EMBL" id="VEPZ02001049">
    <property type="protein sequence ID" value="KAE8697732.1"/>
    <property type="molecule type" value="Genomic_DNA"/>
</dbReference>
<dbReference type="Pfam" id="PF00011">
    <property type="entry name" value="HSP20"/>
    <property type="match status" value="1"/>
</dbReference>
<feature type="region of interest" description="Disordered" evidence="4">
    <location>
        <begin position="35"/>
        <end position="66"/>
    </location>
</feature>
<dbReference type="InterPro" id="IPR031107">
    <property type="entry name" value="Small_HSP"/>
</dbReference>
<dbReference type="PANTHER" id="PTHR11527">
    <property type="entry name" value="HEAT-SHOCK PROTEIN 20 FAMILY MEMBER"/>
    <property type="match status" value="1"/>
</dbReference>
<dbReference type="InterPro" id="IPR008978">
    <property type="entry name" value="HSP20-like_chaperone"/>
</dbReference>
<evidence type="ECO:0000313" key="7">
    <source>
        <dbReference type="Proteomes" id="UP000436088"/>
    </source>
</evidence>
<name>A0A6A3A354_HIBSY</name>
<dbReference type="PROSITE" id="PS01031">
    <property type="entry name" value="SHSP"/>
    <property type="match status" value="1"/>
</dbReference>
<evidence type="ECO:0000256" key="3">
    <source>
        <dbReference type="RuleBase" id="RU003616"/>
    </source>
</evidence>
<sequence length="122" mass="13513">MTSLTTIVRQFGIRSKTSGTAAATSLQRLLRCRITERSEGGSGGGASAQHPRREEREERSERRHVAALERRSGSFVRSFKLPENATVDKLTACLENGVLTITVPKKEAKHYPKRSIEIYGGE</sequence>
<comment type="caution">
    <text evidence="6">The sequence shown here is derived from an EMBL/GenBank/DDBJ whole genome shotgun (WGS) entry which is preliminary data.</text>
</comment>
<evidence type="ECO:0000313" key="6">
    <source>
        <dbReference type="EMBL" id="KAE8697732.1"/>
    </source>
</evidence>
<dbReference type="AlphaFoldDB" id="A0A6A3A354"/>
<dbReference type="InterPro" id="IPR002068">
    <property type="entry name" value="A-crystallin/Hsp20_dom"/>
</dbReference>
<keyword evidence="7" id="KW-1185">Reference proteome</keyword>
<dbReference type="SUPFAM" id="SSF49764">
    <property type="entry name" value="HSP20-like chaperones"/>
    <property type="match status" value="1"/>
</dbReference>
<evidence type="ECO:0000256" key="2">
    <source>
        <dbReference type="PROSITE-ProRule" id="PRU00285"/>
    </source>
</evidence>
<feature type="compositionally biased region" description="Basic and acidic residues" evidence="4">
    <location>
        <begin position="51"/>
        <end position="66"/>
    </location>
</feature>
<accession>A0A6A3A354</accession>
<dbReference type="Proteomes" id="UP000436088">
    <property type="component" value="Unassembled WGS sequence"/>
</dbReference>
<protein>
    <submittedName>
        <fullName evidence="6">Detected protein of confused Function</fullName>
    </submittedName>
</protein>
<gene>
    <name evidence="6" type="ORF">F3Y22_tig00110610pilonHSYRG00183</name>
</gene>
<evidence type="ECO:0000259" key="5">
    <source>
        <dbReference type="PROSITE" id="PS01031"/>
    </source>
</evidence>
<dbReference type="Gene3D" id="2.60.40.790">
    <property type="match status" value="1"/>
</dbReference>